<evidence type="ECO:0000313" key="2">
    <source>
        <dbReference type="EMBL" id="TGX44678.1"/>
    </source>
</evidence>
<gene>
    <name evidence="2" type="ORF">E5A74_07930</name>
</gene>
<dbReference type="EMBL" id="SRXU01000002">
    <property type="protein sequence ID" value="TGX44678.1"/>
    <property type="molecule type" value="Genomic_DNA"/>
</dbReference>
<comment type="caution">
    <text evidence="2">The sequence shown here is derived from an EMBL/GenBank/DDBJ whole genome shotgun (WGS) entry which is preliminary data.</text>
</comment>
<dbReference type="PANTHER" id="PTHR42782:SF4">
    <property type="entry name" value="DUF455 DOMAIN-CONTAINING PROTEIN"/>
    <property type="match status" value="1"/>
</dbReference>
<dbReference type="InterPro" id="IPR009078">
    <property type="entry name" value="Ferritin-like_SF"/>
</dbReference>
<evidence type="ECO:0000313" key="3">
    <source>
        <dbReference type="Proteomes" id="UP000309848"/>
    </source>
</evidence>
<dbReference type="SUPFAM" id="SSF47240">
    <property type="entry name" value="Ferritin-like"/>
    <property type="match status" value="1"/>
</dbReference>
<name>A0A4S1WN05_9SPHN</name>
<reference evidence="2 3" key="1">
    <citation type="submission" date="2019-04" db="EMBL/GenBank/DDBJ databases">
        <title>Sphingomonas psychrotolerans sp. nov., isolated from soil in the Tianshan Mountains, Xinjiang, China.</title>
        <authorList>
            <person name="Luo Y."/>
            <person name="Sheng H."/>
        </authorList>
    </citation>
    <scope>NUCLEOTIDE SEQUENCE [LARGE SCALE GENOMIC DNA]</scope>
    <source>
        <strain evidence="2 3">KIS18-15</strain>
    </source>
</reference>
<dbReference type="PIRSF" id="PIRSF012318">
    <property type="entry name" value="UCP012318"/>
    <property type="match status" value="1"/>
</dbReference>
<evidence type="ECO:0000256" key="1">
    <source>
        <dbReference type="SAM" id="MobiDB-lite"/>
    </source>
</evidence>
<dbReference type="InterPro" id="IPR007402">
    <property type="entry name" value="DUF455"/>
</dbReference>
<dbReference type="AlphaFoldDB" id="A0A4S1WN05"/>
<feature type="compositionally biased region" description="Low complexity" evidence="1">
    <location>
        <begin position="1"/>
        <end position="12"/>
    </location>
</feature>
<dbReference type="Proteomes" id="UP000309848">
    <property type="component" value="Unassembled WGS sequence"/>
</dbReference>
<proteinExistence type="predicted"/>
<dbReference type="OrthoDB" id="9778629at2"/>
<sequence>MAQGARARSRGGSARRGEGDARQVRRSVAEAARAVLDADAPLAKIKAARAAARDWRLGRLDHRFDVAMPDRPARPDRPELLPPNRMPKRGKGGSERGRVALIHALAHIEFAAIDLAFDAVGRFGGQFPRSFTDDWMQVGADEAMHFALLDRRLKQLGSHYGAMPSHDGLWDAAAATAHDSLARLAVVPMVLEARGLDVTPSTIERFQMVGDVATAKILTRILTDEVRHVRAGTRWFESACREQNINPETTWHSLVRTYFRGLIKPPFNDSARESAGLTRGYYAALAVP</sequence>
<feature type="region of interest" description="Disordered" evidence="1">
    <location>
        <begin position="1"/>
        <end position="26"/>
    </location>
</feature>
<dbReference type="PANTHER" id="PTHR42782">
    <property type="entry name" value="SI:CH73-314G15.3"/>
    <property type="match status" value="1"/>
</dbReference>
<protein>
    <submittedName>
        <fullName evidence="2">Ferritin-like domain-containing protein</fullName>
    </submittedName>
</protein>
<dbReference type="Pfam" id="PF04305">
    <property type="entry name" value="DUF455"/>
    <property type="match status" value="1"/>
</dbReference>
<dbReference type="InterPro" id="IPR011197">
    <property type="entry name" value="UCP012318"/>
</dbReference>
<accession>A0A4S1WN05</accession>
<dbReference type="CDD" id="cd00657">
    <property type="entry name" value="Ferritin_like"/>
    <property type="match status" value="1"/>
</dbReference>
<keyword evidence="3" id="KW-1185">Reference proteome</keyword>
<feature type="region of interest" description="Disordered" evidence="1">
    <location>
        <begin position="68"/>
        <end position="94"/>
    </location>
</feature>
<organism evidence="2 3">
    <name type="scientific">Sphingomonas naasensis</name>
    <dbReference type="NCBI Taxonomy" id="1344951"/>
    <lineage>
        <taxon>Bacteria</taxon>
        <taxon>Pseudomonadati</taxon>
        <taxon>Pseudomonadota</taxon>
        <taxon>Alphaproteobacteria</taxon>
        <taxon>Sphingomonadales</taxon>
        <taxon>Sphingomonadaceae</taxon>
        <taxon>Sphingomonas</taxon>
    </lineage>
</organism>